<evidence type="ECO:0008006" key="4">
    <source>
        <dbReference type="Google" id="ProtNLM"/>
    </source>
</evidence>
<dbReference type="EMBL" id="CP003349">
    <property type="protein sequence ID" value="AFD06283.1"/>
    <property type="molecule type" value="Genomic_DNA"/>
</dbReference>
<evidence type="ECO:0000313" key="2">
    <source>
        <dbReference type="EMBL" id="AFD06283.1"/>
    </source>
</evidence>
<evidence type="ECO:0000256" key="1">
    <source>
        <dbReference type="SAM" id="SignalP"/>
    </source>
</evidence>
<organism evidence="2 3">
    <name type="scientific">Solitalea canadensis (strain ATCC 29591 / DSM 3403 / JCM 21819 / LMG 8368 / NBRC 15130 / NCIMB 12057 / USAM 9D)</name>
    <name type="common">Flexibacter canadensis</name>
    <dbReference type="NCBI Taxonomy" id="929556"/>
    <lineage>
        <taxon>Bacteria</taxon>
        <taxon>Pseudomonadati</taxon>
        <taxon>Bacteroidota</taxon>
        <taxon>Sphingobacteriia</taxon>
        <taxon>Sphingobacteriales</taxon>
        <taxon>Sphingobacteriaceae</taxon>
        <taxon>Solitalea</taxon>
    </lineage>
</organism>
<dbReference type="InterPro" id="IPR019619">
    <property type="entry name" value="DUF2490"/>
</dbReference>
<accession>H8KTE6</accession>
<dbReference type="eggNOG" id="COG2067">
    <property type="taxonomic scope" value="Bacteria"/>
</dbReference>
<reference evidence="2" key="1">
    <citation type="submission" date="2012-02" db="EMBL/GenBank/DDBJ databases">
        <title>The complete genome of Solitalea canadensis DSM 3403.</title>
        <authorList>
            <consortium name="US DOE Joint Genome Institute (JGI-PGF)"/>
            <person name="Lucas S."/>
            <person name="Copeland A."/>
            <person name="Lapidus A."/>
            <person name="Glavina del Rio T."/>
            <person name="Dalin E."/>
            <person name="Tice H."/>
            <person name="Bruce D."/>
            <person name="Goodwin L."/>
            <person name="Pitluck S."/>
            <person name="Peters L."/>
            <person name="Ovchinnikova G."/>
            <person name="Lu M."/>
            <person name="Kyrpides N."/>
            <person name="Mavromatis K."/>
            <person name="Ivanova N."/>
            <person name="Brettin T."/>
            <person name="Detter J.C."/>
            <person name="Han C."/>
            <person name="Larimer F."/>
            <person name="Land M."/>
            <person name="Hauser L."/>
            <person name="Markowitz V."/>
            <person name="Cheng J.-F."/>
            <person name="Hugenholtz P."/>
            <person name="Woyke T."/>
            <person name="Wu D."/>
            <person name="Spring S."/>
            <person name="Schroeder M."/>
            <person name="Kopitz M."/>
            <person name="Brambilla E."/>
            <person name="Klenk H.-P."/>
            <person name="Eisen J.A."/>
        </authorList>
    </citation>
    <scope>NUCLEOTIDE SEQUENCE</scope>
    <source>
        <strain evidence="2">DSM 3403</strain>
    </source>
</reference>
<dbReference type="STRING" id="929556.Solca_1182"/>
<dbReference type="RefSeq" id="WP_014679510.1">
    <property type="nucleotide sequence ID" value="NC_017770.1"/>
</dbReference>
<dbReference type="HOGENOM" id="CLU_089264_0_0_10"/>
<dbReference type="KEGG" id="scn:Solca_1182"/>
<dbReference type="OrthoDB" id="1118734at2"/>
<feature type="signal peptide" evidence="1">
    <location>
        <begin position="1"/>
        <end position="24"/>
    </location>
</feature>
<proteinExistence type="predicted"/>
<dbReference type="AlphaFoldDB" id="H8KTE6"/>
<keyword evidence="3" id="KW-1185">Reference proteome</keyword>
<keyword evidence="1" id="KW-0732">Signal</keyword>
<feature type="chain" id="PRO_5003615287" description="DUF2490 domain-containing protein" evidence="1">
    <location>
        <begin position="25"/>
        <end position="261"/>
    </location>
</feature>
<name>H8KTE6_SOLCM</name>
<dbReference type="Pfam" id="PF10677">
    <property type="entry name" value="DUF2490"/>
    <property type="match status" value="1"/>
</dbReference>
<protein>
    <recommendedName>
        <fullName evidence="4">DUF2490 domain-containing protein</fullName>
    </recommendedName>
</protein>
<dbReference type="Proteomes" id="UP000007590">
    <property type="component" value="Chromosome"/>
</dbReference>
<sequence length="261" mass="30437">MLCNFIKKLPYSILLTITALTASAQTQKVVNHNSMSWFSINNVIKVSDHWVFLADLHNRRQDFMAETNFWFARAGIGYYIKPNFRVAAGYAHLWLTPPEGMSNWQDENRFYTEFLLTQKLSSIGLMQRLRVEQRWQEQLTNDVKTGTKFTNRVRYLLSATIPVFKGENAEKLPALMVADEILLNFGKQVVYNSMDQNRFFIGIKQRVTKSLNFDFGYMNVYQQKSSGNVYDSNNTMRLFFYYTLDVSNKNTTPHLQHESGN</sequence>
<evidence type="ECO:0000313" key="3">
    <source>
        <dbReference type="Proteomes" id="UP000007590"/>
    </source>
</evidence>
<gene>
    <name evidence="2" type="ordered locus">Solca_1182</name>
</gene>